<feature type="region of interest" description="Disordered" evidence="2">
    <location>
        <begin position="189"/>
        <end position="228"/>
    </location>
</feature>
<evidence type="ECO:0000313" key="4">
    <source>
        <dbReference type="EMBL" id="EKX36996.1"/>
    </source>
</evidence>
<dbReference type="GO" id="GO:0002189">
    <property type="term" value="C:ribose phosphate diphosphokinase complex"/>
    <property type="evidence" value="ECO:0007669"/>
    <property type="project" value="TreeGrafter"/>
</dbReference>
<dbReference type="InterPro" id="IPR029057">
    <property type="entry name" value="PRTase-like"/>
</dbReference>
<dbReference type="InterPro" id="IPR005946">
    <property type="entry name" value="Rib-P_diPkinase"/>
</dbReference>
<dbReference type="PANTHER" id="PTHR10210">
    <property type="entry name" value="RIBOSE-PHOSPHATE DIPHOSPHOKINASE FAMILY MEMBER"/>
    <property type="match status" value="1"/>
</dbReference>
<dbReference type="Gene3D" id="3.40.50.2020">
    <property type="match status" value="2"/>
</dbReference>
<dbReference type="PANTHER" id="PTHR10210:SF45">
    <property type="entry name" value="RIBOSE-PHOSPHATE PYROPHOSPHOKINASE 3, CHLOROPLASTIC"/>
    <property type="match status" value="1"/>
</dbReference>
<dbReference type="GO" id="GO:0006164">
    <property type="term" value="P:purine nucleotide biosynthetic process"/>
    <property type="evidence" value="ECO:0007669"/>
    <property type="project" value="TreeGrafter"/>
</dbReference>
<reference evidence="4 6" key="1">
    <citation type="journal article" date="2012" name="Nature">
        <title>Algal genomes reveal evolutionary mosaicism and the fate of nucleomorphs.</title>
        <authorList>
            <consortium name="DOE Joint Genome Institute"/>
            <person name="Curtis B.A."/>
            <person name="Tanifuji G."/>
            <person name="Burki F."/>
            <person name="Gruber A."/>
            <person name="Irimia M."/>
            <person name="Maruyama S."/>
            <person name="Arias M.C."/>
            <person name="Ball S.G."/>
            <person name="Gile G.H."/>
            <person name="Hirakawa Y."/>
            <person name="Hopkins J.F."/>
            <person name="Kuo A."/>
            <person name="Rensing S.A."/>
            <person name="Schmutz J."/>
            <person name="Symeonidi A."/>
            <person name="Elias M."/>
            <person name="Eveleigh R.J."/>
            <person name="Herman E.K."/>
            <person name="Klute M.J."/>
            <person name="Nakayama T."/>
            <person name="Obornik M."/>
            <person name="Reyes-Prieto A."/>
            <person name="Armbrust E.V."/>
            <person name="Aves S.J."/>
            <person name="Beiko R.G."/>
            <person name="Coutinho P."/>
            <person name="Dacks J.B."/>
            <person name="Durnford D.G."/>
            <person name="Fast N.M."/>
            <person name="Green B.R."/>
            <person name="Grisdale C.J."/>
            <person name="Hempel F."/>
            <person name="Henrissat B."/>
            <person name="Hoppner M.P."/>
            <person name="Ishida K."/>
            <person name="Kim E."/>
            <person name="Koreny L."/>
            <person name="Kroth P.G."/>
            <person name="Liu Y."/>
            <person name="Malik S.B."/>
            <person name="Maier U.G."/>
            <person name="McRose D."/>
            <person name="Mock T."/>
            <person name="Neilson J.A."/>
            <person name="Onodera N.T."/>
            <person name="Poole A.M."/>
            <person name="Pritham E.J."/>
            <person name="Richards T.A."/>
            <person name="Rocap G."/>
            <person name="Roy S.W."/>
            <person name="Sarai C."/>
            <person name="Schaack S."/>
            <person name="Shirato S."/>
            <person name="Slamovits C.H."/>
            <person name="Spencer D.F."/>
            <person name="Suzuki S."/>
            <person name="Worden A.Z."/>
            <person name="Zauner S."/>
            <person name="Barry K."/>
            <person name="Bell C."/>
            <person name="Bharti A.K."/>
            <person name="Crow J.A."/>
            <person name="Grimwood J."/>
            <person name="Kramer R."/>
            <person name="Lindquist E."/>
            <person name="Lucas S."/>
            <person name="Salamov A."/>
            <person name="McFadden G.I."/>
            <person name="Lane C.E."/>
            <person name="Keeling P.J."/>
            <person name="Gray M.W."/>
            <person name="Grigoriev I.V."/>
            <person name="Archibald J.M."/>
        </authorList>
    </citation>
    <scope>NUCLEOTIDE SEQUENCE</scope>
    <source>
        <strain evidence="4 6">CCMP2712</strain>
    </source>
</reference>
<keyword evidence="6" id="KW-1185">Reference proteome</keyword>
<gene>
    <name evidence="4" type="ORF">GUITHDRAFT_116860</name>
</gene>
<evidence type="ECO:0000313" key="5">
    <source>
        <dbReference type="EnsemblProtists" id="EKX36996"/>
    </source>
</evidence>
<dbReference type="KEGG" id="gtt:GUITHDRAFT_116860"/>
<feature type="domain" description="Phosphoribosyltransferase" evidence="3">
    <location>
        <begin position="305"/>
        <end position="350"/>
    </location>
</feature>
<reference evidence="5" key="3">
    <citation type="submission" date="2016-03" db="UniProtKB">
        <authorList>
            <consortium name="EnsemblProtists"/>
        </authorList>
    </citation>
    <scope>IDENTIFICATION</scope>
</reference>
<dbReference type="InterPro" id="IPR000836">
    <property type="entry name" value="PRTase_dom"/>
</dbReference>
<dbReference type="EnsemblProtists" id="EKX36996">
    <property type="protein sequence ID" value="EKX36996"/>
    <property type="gene ID" value="GUITHDRAFT_116860"/>
</dbReference>
<dbReference type="SUPFAM" id="SSF53271">
    <property type="entry name" value="PRTase-like"/>
    <property type="match status" value="2"/>
</dbReference>
<proteinExistence type="inferred from homology"/>
<dbReference type="GO" id="GO:0005737">
    <property type="term" value="C:cytoplasm"/>
    <property type="evidence" value="ECO:0007669"/>
    <property type="project" value="TreeGrafter"/>
</dbReference>
<feature type="compositionally biased region" description="Basic and acidic residues" evidence="2">
    <location>
        <begin position="189"/>
        <end position="210"/>
    </location>
</feature>
<accession>L1IL78</accession>
<dbReference type="Proteomes" id="UP000011087">
    <property type="component" value="Unassembled WGS sequence"/>
</dbReference>
<dbReference type="RefSeq" id="XP_005823976.1">
    <property type="nucleotide sequence ID" value="XM_005823919.1"/>
</dbReference>
<evidence type="ECO:0000259" key="3">
    <source>
        <dbReference type="Pfam" id="PF00156"/>
    </source>
</evidence>
<protein>
    <recommendedName>
        <fullName evidence="3">Phosphoribosyltransferase domain-containing protein</fullName>
    </recommendedName>
</protein>
<dbReference type="EMBL" id="JH993065">
    <property type="protein sequence ID" value="EKX36996.1"/>
    <property type="molecule type" value="Genomic_DNA"/>
</dbReference>
<evidence type="ECO:0000256" key="1">
    <source>
        <dbReference type="ARBA" id="ARBA00006478"/>
    </source>
</evidence>
<dbReference type="eggNOG" id="KOG1448">
    <property type="taxonomic scope" value="Eukaryota"/>
</dbReference>
<organism evidence="4">
    <name type="scientific">Guillardia theta (strain CCMP2712)</name>
    <name type="common">Cryptophyte</name>
    <dbReference type="NCBI Taxonomy" id="905079"/>
    <lineage>
        <taxon>Eukaryota</taxon>
        <taxon>Cryptophyceae</taxon>
        <taxon>Pyrenomonadales</taxon>
        <taxon>Geminigeraceae</taxon>
        <taxon>Guillardia</taxon>
    </lineage>
</organism>
<comment type="similarity">
    <text evidence="1">Belongs to the ribose-phosphate pyrophosphokinase family.</text>
</comment>
<evidence type="ECO:0000256" key="2">
    <source>
        <dbReference type="SAM" id="MobiDB-lite"/>
    </source>
</evidence>
<dbReference type="GO" id="GO:0000287">
    <property type="term" value="F:magnesium ion binding"/>
    <property type="evidence" value="ECO:0007669"/>
    <property type="project" value="InterPro"/>
</dbReference>
<dbReference type="Pfam" id="PF00156">
    <property type="entry name" value="Pribosyltran"/>
    <property type="match status" value="1"/>
</dbReference>
<dbReference type="HOGENOM" id="CLU_048814_0_0_1"/>
<dbReference type="GO" id="GO:0006015">
    <property type="term" value="P:5-phosphoribose 1-diphosphate biosynthetic process"/>
    <property type="evidence" value="ECO:0007669"/>
    <property type="project" value="TreeGrafter"/>
</dbReference>
<dbReference type="GeneID" id="17293721"/>
<dbReference type="SMART" id="SM01400">
    <property type="entry name" value="Pribosyltran_N"/>
    <property type="match status" value="1"/>
</dbReference>
<dbReference type="CDD" id="cd06223">
    <property type="entry name" value="PRTases_typeI"/>
    <property type="match status" value="1"/>
</dbReference>
<dbReference type="AlphaFoldDB" id="L1IL78"/>
<sequence>MAQMIAVNDVDMPKVILFYAPQMASLAHKIAQSVQACHITWRRAPAEGGFPKINIDDYYKVRGSIVVFLACFDDPECIYEQFAVMSKLPRFGASVFKILMPFFPSLTLQTEGGERGSGKMGEIPTARTLARLLSAMPKAKSGPTELVVYDIHHLQERFYFDDDTVPRLETSMPLILLRLDEIVDSNHRKQERVVESHGETKKNGETKSDWESATSSVHDDSSASYPWDPDTQEEYTRLKNAFMTRQVDKKRLSKICYARRKSDPNAPMIAFPDEKTAKRFGKHFQGFDQVTCTRMMKAAEKVVVLEGNPRGRQVVLIDDIIITGSTMIKCAELLRSLGAVSINVYVTHANFTENSWKSFTTGLFDKVWIVSLAPLLGPILDEEAFLAAAQEDRSKGFRQMRADSVRSRL</sequence>
<name>L1IL78_GUITC</name>
<dbReference type="OrthoDB" id="10263753at2759"/>
<dbReference type="OMA" id="SWERFGH"/>
<dbReference type="PaxDb" id="55529-EKX36996"/>
<evidence type="ECO:0000313" key="6">
    <source>
        <dbReference type="Proteomes" id="UP000011087"/>
    </source>
</evidence>
<reference evidence="6" key="2">
    <citation type="submission" date="2012-11" db="EMBL/GenBank/DDBJ databases">
        <authorList>
            <person name="Kuo A."/>
            <person name="Curtis B.A."/>
            <person name="Tanifuji G."/>
            <person name="Burki F."/>
            <person name="Gruber A."/>
            <person name="Irimia M."/>
            <person name="Maruyama S."/>
            <person name="Arias M.C."/>
            <person name="Ball S.G."/>
            <person name="Gile G.H."/>
            <person name="Hirakawa Y."/>
            <person name="Hopkins J.F."/>
            <person name="Rensing S.A."/>
            <person name="Schmutz J."/>
            <person name="Symeonidi A."/>
            <person name="Elias M."/>
            <person name="Eveleigh R.J."/>
            <person name="Herman E.K."/>
            <person name="Klute M.J."/>
            <person name="Nakayama T."/>
            <person name="Obornik M."/>
            <person name="Reyes-Prieto A."/>
            <person name="Armbrust E.V."/>
            <person name="Aves S.J."/>
            <person name="Beiko R.G."/>
            <person name="Coutinho P."/>
            <person name="Dacks J.B."/>
            <person name="Durnford D.G."/>
            <person name="Fast N.M."/>
            <person name="Green B.R."/>
            <person name="Grisdale C."/>
            <person name="Hempe F."/>
            <person name="Henrissat B."/>
            <person name="Hoppner M.P."/>
            <person name="Ishida K.-I."/>
            <person name="Kim E."/>
            <person name="Koreny L."/>
            <person name="Kroth P.G."/>
            <person name="Liu Y."/>
            <person name="Malik S.-B."/>
            <person name="Maier U.G."/>
            <person name="McRose D."/>
            <person name="Mock T."/>
            <person name="Neilson J.A."/>
            <person name="Onodera N.T."/>
            <person name="Poole A.M."/>
            <person name="Pritham E.J."/>
            <person name="Richards T.A."/>
            <person name="Rocap G."/>
            <person name="Roy S.W."/>
            <person name="Sarai C."/>
            <person name="Schaack S."/>
            <person name="Shirato S."/>
            <person name="Slamovits C.H."/>
            <person name="Spencer D.F."/>
            <person name="Suzuki S."/>
            <person name="Worden A.Z."/>
            <person name="Zauner S."/>
            <person name="Barry K."/>
            <person name="Bell C."/>
            <person name="Bharti A.K."/>
            <person name="Crow J.A."/>
            <person name="Grimwood J."/>
            <person name="Kramer R."/>
            <person name="Lindquist E."/>
            <person name="Lucas S."/>
            <person name="Salamov A."/>
            <person name="McFadden G.I."/>
            <person name="Lane C.E."/>
            <person name="Keeling P.J."/>
            <person name="Gray M.W."/>
            <person name="Grigoriev I.V."/>
            <person name="Archibald J.M."/>
        </authorList>
    </citation>
    <scope>NUCLEOTIDE SEQUENCE</scope>
    <source>
        <strain evidence="6">CCMP2712</strain>
    </source>
</reference>
<dbReference type="STRING" id="905079.L1IL78"/>